<dbReference type="WBParaSite" id="GPUH_0002090701-mRNA-1">
    <property type="protein sequence ID" value="GPUH_0002090701-mRNA-1"/>
    <property type="gene ID" value="GPUH_0002090701"/>
</dbReference>
<dbReference type="Gene3D" id="1.20.1070.10">
    <property type="entry name" value="Rhodopsin 7-helix transmembrane proteins"/>
    <property type="match status" value="1"/>
</dbReference>
<feature type="transmembrane region" description="Helical" evidence="2">
    <location>
        <begin position="12"/>
        <end position="33"/>
    </location>
</feature>
<feature type="domain" description="Frizzled/Smoothened 7TM" evidence="3">
    <location>
        <begin position="1"/>
        <end position="118"/>
    </location>
</feature>
<evidence type="ECO:0000313" key="6">
    <source>
        <dbReference type="WBParaSite" id="GPUH_0002090701-mRNA-1"/>
    </source>
</evidence>
<dbReference type="PRINTS" id="PR00489">
    <property type="entry name" value="FRIZZLED"/>
</dbReference>
<proteinExistence type="predicted"/>
<gene>
    <name evidence="4" type="ORF">GPUH_LOCUS20882</name>
</gene>
<keyword evidence="2" id="KW-0812">Transmembrane</keyword>
<feature type="transmembrane region" description="Helical" evidence="2">
    <location>
        <begin position="80"/>
        <end position="102"/>
    </location>
</feature>
<dbReference type="Pfam" id="PF01534">
    <property type="entry name" value="Frizzled"/>
    <property type="match status" value="1"/>
</dbReference>
<evidence type="ECO:0000313" key="4">
    <source>
        <dbReference type="EMBL" id="VDN37025.1"/>
    </source>
</evidence>
<keyword evidence="2" id="KW-0472">Membrane</keyword>
<keyword evidence="5" id="KW-1185">Reference proteome</keyword>
<dbReference type="InterPro" id="IPR000539">
    <property type="entry name" value="Frizzled/Smoothened_7TM"/>
</dbReference>
<sequence length="131" mass="15045">MYKHEDREAAGTALFIMSLVCTALTSVCLLTFCTRKHCLVVLPELSLLFCSVSFAVSAIVYLFSLLYRDQISCMEYNSKLIFVVTGVQHIPCTTVAIFLYYFGTTGRLWWFVLCCTWNRYTQRHQQNLVSA</sequence>
<accession>A0A183EIU1</accession>
<evidence type="ECO:0000259" key="3">
    <source>
        <dbReference type="Pfam" id="PF01534"/>
    </source>
</evidence>
<feature type="transmembrane region" description="Helical" evidence="2">
    <location>
        <begin position="45"/>
        <end position="68"/>
    </location>
</feature>
<protein>
    <submittedName>
        <fullName evidence="6">Frizzled-4</fullName>
    </submittedName>
</protein>
<keyword evidence="2" id="KW-1133">Transmembrane helix</keyword>
<evidence type="ECO:0000256" key="2">
    <source>
        <dbReference type="SAM" id="Phobius"/>
    </source>
</evidence>
<dbReference type="GO" id="GO:0007166">
    <property type="term" value="P:cell surface receptor signaling pathway"/>
    <property type="evidence" value="ECO:0007669"/>
    <property type="project" value="InterPro"/>
</dbReference>
<dbReference type="AlphaFoldDB" id="A0A183EIU1"/>
<dbReference type="GO" id="GO:0016020">
    <property type="term" value="C:membrane"/>
    <property type="evidence" value="ECO:0007669"/>
    <property type="project" value="InterPro"/>
</dbReference>
<dbReference type="Proteomes" id="UP000271098">
    <property type="component" value="Unassembled WGS sequence"/>
</dbReference>
<dbReference type="OrthoDB" id="10053709at2759"/>
<evidence type="ECO:0000256" key="1">
    <source>
        <dbReference type="ARBA" id="ARBA00023170"/>
    </source>
</evidence>
<organism evidence="6">
    <name type="scientific">Gongylonema pulchrum</name>
    <dbReference type="NCBI Taxonomy" id="637853"/>
    <lineage>
        <taxon>Eukaryota</taxon>
        <taxon>Metazoa</taxon>
        <taxon>Ecdysozoa</taxon>
        <taxon>Nematoda</taxon>
        <taxon>Chromadorea</taxon>
        <taxon>Rhabditida</taxon>
        <taxon>Spirurina</taxon>
        <taxon>Spiruromorpha</taxon>
        <taxon>Spiruroidea</taxon>
        <taxon>Gongylonematidae</taxon>
        <taxon>Gongylonema</taxon>
    </lineage>
</organism>
<dbReference type="EMBL" id="UYRT01091364">
    <property type="protein sequence ID" value="VDN37025.1"/>
    <property type="molecule type" value="Genomic_DNA"/>
</dbReference>
<reference evidence="6" key="1">
    <citation type="submission" date="2016-06" db="UniProtKB">
        <authorList>
            <consortium name="WormBaseParasite"/>
        </authorList>
    </citation>
    <scope>IDENTIFICATION</scope>
</reference>
<keyword evidence="1" id="KW-0675">Receptor</keyword>
<name>A0A183EIU1_9BILA</name>
<reference evidence="4 5" key="2">
    <citation type="submission" date="2018-11" db="EMBL/GenBank/DDBJ databases">
        <authorList>
            <consortium name="Pathogen Informatics"/>
        </authorList>
    </citation>
    <scope>NUCLEOTIDE SEQUENCE [LARGE SCALE GENOMIC DNA]</scope>
</reference>
<evidence type="ECO:0000313" key="5">
    <source>
        <dbReference type="Proteomes" id="UP000271098"/>
    </source>
</evidence>